<name>A0A4Q4NCI5_ALTAL</name>
<sequence>MAAPLPRPRIASTLIAERDGLEQDIRNNNAAIEQWAVLPRWNWQELQVARILGRRLEREVILLTIEIDIALTREVANMEWLMSLSQVSSRMPVDFPTHQLTHLKEELCTRLQLAWRAVLSRKARIP</sequence>
<organism evidence="1 2">
    <name type="scientific">Alternaria alternata</name>
    <name type="common">Alternaria rot fungus</name>
    <name type="synonym">Torula alternata</name>
    <dbReference type="NCBI Taxonomy" id="5599"/>
    <lineage>
        <taxon>Eukaryota</taxon>
        <taxon>Fungi</taxon>
        <taxon>Dikarya</taxon>
        <taxon>Ascomycota</taxon>
        <taxon>Pezizomycotina</taxon>
        <taxon>Dothideomycetes</taxon>
        <taxon>Pleosporomycetidae</taxon>
        <taxon>Pleosporales</taxon>
        <taxon>Pleosporineae</taxon>
        <taxon>Pleosporaceae</taxon>
        <taxon>Alternaria</taxon>
        <taxon>Alternaria sect. Alternaria</taxon>
        <taxon>Alternaria alternata complex</taxon>
    </lineage>
</organism>
<evidence type="ECO:0000313" key="2">
    <source>
        <dbReference type="Proteomes" id="UP000291422"/>
    </source>
</evidence>
<evidence type="ECO:0000313" key="1">
    <source>
        <dbReference type="EMBL" id="RYN73977.1"/>
    </source>
</evidence>
<gene>
    <name evidence="1" type="ORF">AA0117_g7409</name>
</gene>
<protein>
    <submittedName>
        <fullName evidence="1">Uncharacterized protein</fullName>
    </submittedName>
</protein>
<dbReference type="AlphaFoldDB" id="A0A4Q4NCI5"/>
<reference evidence="2" key="1">
    <citation type="journal article" date="2019" name="bioRxiv">
        <title>Genomics, evolutionary history and diagnostics of the Alternaria alternata species group including apple and Asian pear pathotypes.</title>
        <authorList>
            <person name="Armitage A.D."/>
            <person name="Cockerton H.M."/>
            <person name="Sreenivasaprasad S."/>
            <person name="Woodhall J.W."/>
            <person name="Lane C.R."/>
            <person name="Harrison R.J."/>
            <person name="Clarkson J.P."/>
        </authorList>
    </citation>
    <scope>NUCLEOTIDE SEQUENCE [LARGE SCALE GENOMIC DNA]</scope>
    <source>
        <strain evidence="2">FERA 1177</strain>
    </source>
</reference>
<accession>A0A4Q4NCI5</accession>
<dbReference type="EMBL" id="PDXD01000019">
    <property type="protein sequence ID" value="RYN73977.1"/>
    <property type="molecule type" value="Genomic_DNA"/>
</dbReference>
<comment type="caution">
    <text evidence="1">The sequence shown here is derived from an EMBL/GenBank/DDBJ whole genome shotgun (WGS) entry which is preliminary data.</text>
</comment>
<proteinExistence type="predicted"/>
<dbReference type="Proteomes" id="UP000291422">
    <property type="component" value="Unassembled WGS sequence"/>
</dbReference>